<dbReference type="RefSeq" id="XP_021870298.1">
    <property type="nucleotide sequence ID" value="XM_022018433.1"/>
</dbReference>
<evidence type="ECO:0000313" key="4">
    <source>
        <dbReference type="Proteomes" id="UP000193218"/>
    </source>
</evidence>
<dbReference type="PANTHER" id="PTHR12832:SF11">
    <property type="entry name" value="LD23868P"/>
    <property type="match status" value="1"/>
</dbReference>
<evidence type="ECO:0000256" key="2">
    <source>
        <dbReference type="SAM" id="MobiDB-lite"/>
    </source>
</evidence>
<gene>
    <name evidence="3" type="ORF">BD324DRAFT_652068</name>
</gene>
<evidence type="ECO:0000313" key="3">
    <source>
        <dbReference type="EMBL" id="ORX36169.1"/>
    </source>
</evidence>
<proteinExistence type="inferred from homology"/>
<feature type="region of interest" description="Disordered" evidence="2">
    <location>
        <begin position="1"/>
        <end position="68"/>
    </location>
</feature>
<dbReference type="PANTHER" id="PTHR12832">
    <property type="entry name" value="TESTIS-SPECIFIC PROTEIN PBS13 T-COMPLEX 11"/>
    <property type="match status" value="1"/>
</dbReference>
<dbReference type="Pfam" id="PF05794">
    <property type="entry name" value="Tcp11"/>
    <property type="match status" value="1"/>
</dbReference>
<organism evidence="3 4">
    <name type="scientific">Kockovaella imperatae</name>
    <dbReference type="NCBI Taxonomy" id="4999"/>
    <lineage>
        <taxon>Eukaryota</taxon>
        <taxon>Fungi</taxon>
        <taxon>Dikarya</taxon>
        <taxon>Basidiomycota</taxon>
        <taxon>Agaricomycotina</taxon>
        <taxon>Tremellomycetes</taxon>
        <taxon>Tremellales</taxon>
        <taxon>Cuniculitremaceae</taxon>
        <taxon>Kockovaella</taxon>
    </lineage>
</organism>
<dbReference type="GO" id="GO:0010737">
    <property type="term" value="P:protein kinase A signaling"/>
    <property type="evidence" value="ECO:0007669"/>
    <property type="project" value="TreeGrafter"/>
</dbReference>
<feature type="compositionally biased region" description="Polar residues" evidence="2">
    <location>
        <begin position="1"/>
        <end position="22"/>
    </location>
</feature>
<comment type="similarity">
    <text evidence="1">Belongs to the TCP11 family.</text>
</comment>
<reference evidence="3 4" key="1">
    <citation type="submission" date="2017-03" db="EMBL/GenBank/DDBJ databases">
        <title>Widespread Adenine N6-methylation of Active Genes in Fungi.</title>
        <authorList>
            <consortium name="DOE Joint Genome Institute"/>
            <person name="Mondo S.J."/>
            <person name="Dannebaum R.O."/>
            <person name="Kuo R.C."/>
            <person name="Louie K.B."/>
            <person name="Bewick A.J."/>
            <person name="Labutti K."/>
            <person name="Haridas S."/>
            <person name="Kuo A."/>
            <person name="Salamov A."/>
            <person name="Ahrendt S.R."/>
            <person name="Lau R."/>
            <person name="Bowen B.P."/>
            <person name="Lipzen A."/>
            <person name="Sullivan W."/>
            <person name="Andreopoulos W.B."/>
            <person name="Clum A."/>
            <person name="Lindquist E."/>
            <person name="Daum C."/>
            <person name="Northen T.R."/>
            <person name="Ramamoorthy G."/>
            <person name="Schmitz R.J."/>
            <person name="Gryganskyi A."/>
            <person name="Culley D."/>
            <person name="Magnuson J."/>
            <person name="James T.Y."/>
            <person name="O'Malley M.A."/>
            <person name="Stajich J.E."/>
            <person name="Spatafora J.W."/>
            <person name="Visel A."/>
            <person name="Grigoriev I.V."/>
        </authorList>
    </citation>
    <scope>NUCLEOTIDE SEQUENCE [LARGE SCALE GENOMIC DNA]</scope>
    <source>
        <strain evidence="3 4">NRRL Y-17943</strain>
    </source>
</reference>
<accession>A0A1Y1UDU7</accession>
<keyword evidence="4" id="KW-1185">Reference proteome</keyword>
<dbReference type="OrthoDB" id="276323at2759"/>
<evidence type="ECO:0000256" key="1">
    <source>
        <dbReference type="ARBA" id="ARBA00010954"/>
    </source>
</evidence>
<feature type="compositionally biased region" description="Polar residues" evidence="2">
    <location>
        <begin position="50"/>
        <end position="62"/>
    </location>
</feature>
<feature type="compositionally biased region" description="Polar residues" evidence="2">
    <location>
        <begin position="33"/>
        <end position="43"/>
    </location>
</feature>
<dbReference type="GeneID" id="33560242"/>
<dbReference type="AlphaFoldDB" id="A0A1Y1UDU7"/>
<dbReference type="InParanoid" id="A0A1Y1UDU7"/>
<dbReference type="STRING" id="4999.A0A1Y1UDU7"/>
<name>A0A1Y1UDU7_9TREE</name>
<dbReference type="InterPro" id="IPR008862">
    <property type="entry name" value="Tcp11"/>
</dbReference>
<dbReference type="EMBL" id="NBSH01000009">
    <property type="protein sequence ID" value="ORX36169.1"/>
    <property type="molecule type" value="Genomic_DNA"/>
</dbReference>
<dbReference type="Proteomes" id="UP000193218">
    <property type="component" value="Unassembled WGS sequence"/>
</dbReference>
<sequence length="795" mass="87692">MDQNQVPSSPLQQHRPTSSQSSSEDRPNDALACTTSPPQSWSGQPAAPSTFAQWQGEASTSREPSRWEGQVAIEQTMEDPNHCPTPRPPLIEIPSISSALLTSKPLNRASSEPLETALLSRKRGRSLSLPTNLTPPLVKKHKSVHTVRLASAPSSSIIKPIPSFAPPPKIPVQVLVASRQPPVTNSSLKSLDAKEILRNPQLRHDLLFDSLAFRPVMASAPGSKNSKRANDAKTSSIVADMYWDSIEAEITTGCRCVRWQVDNPNEKDLDASVMDTKRRETTCICGKFRLEYTESQWWESQQARWSSRIPELVRSLRDLLISLMGSTTPCPDPYAHTLTQESAQAHERSCPTVTHALIPELCAALDPEFLTIQARRRLFPLGIFSMLGEAMKVHCAPIRDAMIEDMVQTANSGNAAQALKKCFACAEVMKLDIANHQVHTLRPHLWKTAVKDELSAFAIFVPSLSTSVTRKWIRDASMRVLSSTSPSERSELLKSRFELVSRSLAEGFMDLVFSDFSPVSWPPIVQSRLHGAASVQLAEGTETGGVILPESFKMDSRRIKNFNADVIDLSILHIVMGTAKKLWKRHHPHVKDASFVKTVREDIEAAIMEGGGTLPLKDDSLSLNFVTRVYKGNESAPSVYPSAQLHAMTREAQGIHDFLRTAIRPDSSSYSTASDRVRKALTLILSNMFAADQLDPTSAHYESDPRSPTPSYVRLANLSIADAEPVRSNPSLVARELHAAVQANHREAEFELLSALDLLDLKGEMTELAKNMKRIAGFNLRCFASLYGGKGMVVG</sequence>
<comment type="caution">
    <text evidence="3">The sequence shown here is derived from an EMBL/GenBank/DDBJ whole genome shotgun (WGS) entry which is preliminary data.</text>
</comment>
<protein>
    <submittedName>
        <fullName evidence="3">T-complex protein 11-domain-containing protein</fullName>
    </submittedName>
</protein>